<dbReference type="Proteomes" id="UP000593575">
    <property type="component" value="Unassembled WGS sequence"/>
</dbReference>
<sequence length="73" mass="7832">MNYGAMGSFFAQQQLLATMFNLQQFGNLNAQNAGINHVSSGSNGGSPLPNIFQSNLPTQTASSMINNSKEEYT</sequence>
<feature type="compositionally biased region" description="Polar residues" evidence="1">
    <location>
        <begin position="51"/>
        <end position="67"/>
    </location>
</feature>
<keyword evidence="3" id="KW-1185">Reference proteome</keyword>
<protein>
    <submittedName>
        <fullName evidence="2">Uncharacterized protein</fullName>
    </submittedName>
</protein>
<evidence type="ECO:0000256" key="1">
    <source>
        <dbReference type="SAM" id="MobiDB-lite"/>
    </source>
</evidence>
<feature type="non-terminal residue" evidence="2">
    <location>
        <position position="73"/>
    </location>
</feature>
<reference evidence="2 3" key="1">
    <citation type="journal article" date="2019" name="Genome Biol. Evol.">
        <title>Insights into the evolution of the New World diploid cottons (Gossypium, subgenus Houzingenia) based on genome sequencing.</title>
        <authorList>
            <person name="Grover C.E."/>
            <person name="Arick M.A. 2nd"/>
            <person name="Thrash A."/>
            <person name="Conover J.L."/>
            <person name="Sanders W.S."/>
            <person name="Peterson D.G."/>
            <person name="Frelichowski J.E."/>
            <person name="Scheffler J.A."/>
            <person name="Scheffler B.E."/>
            <person name="Wendel J.F."/>
        </authorList>
    </citation>
    <scope>NUCLEOTIDE SEQUENCE [LARGE SCALE GENOMIC DNA]</scope>
    <source>
        <strain evidence="2">6</strain>
        <tissue evidence="2">Leaf</tissue>
    </source>
</reference>
<accession>A0A7J9J648</accession>
<evidence type="ECO:0000313" key="2">
    <source>
        <dbReference type="EMBL" id="MBA0829344.1"/>
    </source>
</evidence>
<dbReference type="EMBL" id="JABFAE010000006">
    <property type="protein sequence ID" value="MBA0829344.1"/>
    <property type="molecule type" value="Genomic_DNA"/>
</dbReference>
<proteinExistence type="predicted"/>
<name>A0A7J9J648_9ROSI</name>
<evidence type="ECO:0000313" key="3">
    <source>
        <dbReference type="Proteomes" id="UP000593575"/>
    </source>
</evidence>
<dbReference type="AlphaFoldDB" id="A0A7J9J648"/>
<organism evidence="2 3">
    <name type="scientific">Gossypium armourianum</name>
    <dbReference type="NCBI Taxonomy" id="34283"/>
    <lineage>
        <taxon>Eukaryota</taxon>
        <taxon>Viridiplantae</taxon>
        <taxon>Streptophyta</taxon>
        <taxon>Embryophyta</taxon>
        <taxon>Tracheophyta</taxon>
        <taxon>Spermatophyta</taxon>
        <taxon>Magnoliopsida</taxon>
        <taxon>eudicotyledons</taxon>
        <taxon>Gunneridae</taxon>
        <taxon>Pentapetalae</taxon>
        <taxon>rosids</taxon>
        <taxon>malvids</taxon>
        <taxon>Malvales</taxon>
        <taxon>Malvaceae</taxon>
        <taxon>Malvoideae</taxon>
        <taxon>Gossypium</taxon>
    </lineage>
</organism>
<gene>
    <name evidence="2" type="ORF">Goarm_013955</name>
</gene>
<feature type="region of interest" description="Disordered" evidence="1">
    <location>
        <begin position="39"/>
        <end position="73"/>
    </location>
</feature>
<comment type="caution">
    <text evidence="2">The sequence shown here is derived from an EMBL/GenBank/DDBJ whole genome shotgun (WGS) entry which is preliminary data.</text>
</comment>